<evidence type="ECO:0000259" key="1">
    <source>
        <dbReference type="Pfam" id="PF04230"/>
    </source>
</evidence>
<dbReference type="InterPro" id="IPR007345">
    <property type="entry name" value="Polysacch_pyruvyl_Trfase"/>
</dbReference>
<dbReference type="Pfam" id="PF04230">
    <property type="entry name" value="PS_pyruv_trans"/>
    <property type="match status" value="1"/>
</dbReference>
<dbReference type="EMBL" id="JADIKM010000001">
    <property type="protein sequence ID" value="MFK2902964.1"/>
    <property type="molecule type" value="Genomic_DNA"/>
</dbReference>
<sequence length="406" mass="45071">MKRFYLSGQRTFDNRGCEAIVRSTVDLLTEQFGEVEVLVPATDSERDAIQWPEAAARGVRFVRAYLPMEGRYWVQLQRLPLPSLQGASWPFPMPSWLRHDLASVDAVLAVGGDNYSLDYRIPSPIMAVDRYAMDMGKPVILWGGSVGPFDRAPGLMAPMARHLARMRHVAARESVSYEYLTGKLGLSNVIRMADPAFVLAPEPVALDAFWPEGSGRVLGLNVSSLIERYRRPGQDLRTEVGDFIRHVVSALGMRVLLVPHVNPLTEDGHGGDSDYMAPLLDQLDDLGRAVTLMPGHFNAAQTKYVISQLDFFIGARTHATIAALSSGVPTISIAYSVKARGINRDLFGSEEMVLQTPDVSAISLRKAMDWLVQEERHLRDTLARRMHELRAMARAAAARISEQLVH</sequence>
<feature type="domain" description="Polysaccharide pyruvyl transferase" evidence="1">
    <location>
        <begin position="14"/>
        <end position="336"/>
    </location>
</feature>
<dbReference type="PANTHER" id="PTHR36836:SF1">
    <property type="entry name" value="COLANIC ACID BIOSYNTHESIS PROTEIN WCAK"/>
    <property type="match status" value="1"/>
</dbReference>
<evidence type="ECO:0000313" key="3">
    <source>
        <dbReference type="Proteomes" id="UP001620460"/>
    </source>
</evidence>
<accession>A0ABW8JR87</accession>
<comment type="caution">
    <text evidence="2">The sequence shown here is derived from an EMBL/GenBank/DDBJ whole genome shotgun (WGS) entry which is preliminary data.</text>
</comment>
<name>A0ABW8JR87_9GAMM</name>
<gene>
    <name evidence="2" type="ORF">ISP17_03240</name>
</gene>
<reference evidence="2 3" key="1">
    <citation type="submission" date="2020-10" db="EMBL/GenBank/DDBJ databases">
        <title>Phylogeny of dyella-like bacteria.</title>
        <authorList>
            <person name="Fu J."/>
        </authorList>
    </citation>
    <scope>NUCLEOTIDE SEQUENCE [LARGE SCALE GENOMIC DNA]</scope>
    <source>
        <strain evidence="2 3">Gsoil3046</strain>
    </source>
</reference>
<keyword evidence="3" id="KW-1185">Reference proteome</keyword>
<keyword evidence="2" id="KW-0808">Transferase</keyword>
<protein>
    <submittedName>
        <fullName evidence="2">Polysaccharide pyruvyl transferase family protein</fullName>
    </submittedName>
</protein>
<dbReference type="RefSeq" id="WP_404630078.1">
    <property type="nucleotide sequence ID" value="NZ_JADIKM010000001.1"/>
</dbReference>
<evidence type="ECO:0000313" key="2">
    <source>
        <dbReference type="EMBL" id="MFK2902964.1"/>
    </source>
</evidence>
<dbReference type="PANTHER" id="PTHR36836">
    <property type="entry name" value="COLANIC ACID BIOSYNTHESIS PROTEIN WCAK"/>
    <property type="match status" value="1"/>
</dbReference>
<proteinExistence type="predicted"/>
<dbReference type="Proteomes" id="UP001620460">
    <property type="component" value="Unassembled WGS sequence"/>
</dbReference>
<organism evidence="2 3">
    <name type="scientific">Dyella ginsengisoli</name>
    <dbReference type="NCBI Taxonomy" id="363848"/>
    <lineage>
        <taxon>Bacteria</taxon>
        <taxon>Pseudomonadati</taxon>
        <taxon>Pseudomonadota</taxon>
        <taxon>Gammaproteobacteria</taxon>
        <taxon>Lysobacterales</taxon>
        <taxon>Rhodanobacteraceae</taxon>
        <taxon>Dyella</taxon>
    </lineage>
</organism>
<dbReference type="GO" id="GO:0016740">
    <property type="term" value="F:transferase activity"/>
    <property type="evidence" value="ECO:0007669"/>
    <property type="project" value="UniProtKB-KW"/>
</dbReference>